<name>A0A0P7D3V1_PSEPU</name>
<proteinExistence type="predicted"/>
<reference evidence="2 3" key="1">
    <citation type="submission" date="2015-10" db="EMBL/GenBank/DDBJ databases">
        <title>Pseudomonas putida clinical strains.</title>
        <authorList>
            <person name="Molina L."/>
            <person name="Udaondo Z."/>
        </authorList>
    </citation>
    <scope>NUCLEOTIDE SEQUENCE [LARGE SCALE GENOMIC DNA]</scope>
    <source>
        <strain evidence="2 3">HB13667</strain>
    </source>
</reference>
<gene>
    <name evidence="2" type="ORF">HB13667_14765</name>
</gene>
<protein>
    <recommendedName>
        <fullName evidence="1">DUF4123 domain-containing protein</fullName>
    </recommendedName>
</protein>
<dbReference type="EMBL" id="LKKS01000095">
    <property type="protein sequence ID" value="KPM63408.1"/>
    <property type="molecule type" value="Genomic_DNA"/>
</dbReference>
<dbReference type="AlphaFoldDB" id="A0A0P7D3V1"/>
<dbReference type="Proteomes" id="UP000050437">
    <property type="component" value="Unassembled WGS sequence"/>
</dbReference>
<organism evidence="2 3">
    <name type="scientific">Pseudomonas putida</name>
    <name type="common">Arthrobacter siderocapsulatus</name>
    <dbReference type="NCBI Taxonomy" id="303"/>
    <lineage>
        <taxon>Bacteria</taxon>
        <taxon>Pseudomonadati</taxon>
        <taxon>Pseudomonadota</taxon>
        <taxon>Gammaproteobacteria</taxon>
        <taxon>Pseudomonadales</taxon>
        <taxon>Pseudomonadaceae</taxon>
        <taxon>Pseudomonas</taxon>
    </lineage>
</organism>
<sequence length="292" mass="33020">MPSPFIRTMVEVLRTSDRYRLSAIVEMAKLTPSVQEKLTRHYEDRCWPLLQQTQFHNLRTAGPWLFGSRLGADVSAQYDFQWQLEQLASGAVCGWIVSALPTAQLARHLSHANIVTGADGHLYLLRFHNAAALRVLDTYRELPGISEWLAPIHHWWSPVAHPNKRLWLQVSGADQPPPLHLPQITLNEDCWAELAGDPLSYQLAELIKDEPSCAALATACHGTRVGLIQHYLDQAREQGLDREEDLISYVLILARHGEQLSSSQAWQDAIVATREQQTSLMDNVQRCLRAKN</sequence>
<accession>A0A0P7D3V1</accession>
<evidence type="ECO:0000313" key="3">
    <source>
        <dbReference type="Proteomes" id="UP000050437"/>
    </source>
</evidence>
<evidence type="ECO:0000259" key="1">
    <source>
        <dbReference type="Pfam" id="PF13503"/>
    </source>
</evidence>
<evidence type="ECO:0000313" key="2">
    <source>
        <dbReference type="EMBL" id="KPM63408.1"/>
    </source>
</evidence>
<dbReference type="RefSeq" id="WP_054572879.1">
    <property type="nucleotide sequence ID" value="NZ_LKKS01000095.1"/>
</dbReference>
<dbReference type="GeneID" id="92660569"/>
<comment type="caution">
    <text evidence="2">The sequence shown here is derived from an EMBL/GenBank/DDBJ whole genome shotgun (WGS) entry which is preliminary data.</text>
</comment>
<feature type="domain" description="DUF4123" evidence="1">
    <location>
        <begin position="22"/>
        <end position="137"/>
    </location>
</feature>
<dbReference type="InterPro" id="IPR025391">
    <property type="entry name" value="DUF4123"/>
</dbReference>
<dbReference type="Pfam" id="PF13503">
    <property type="entry name" value="DUF4123"/>
    <property type="match status" value="1"/>
</dbReference>